<dbReference type="Pfam" id="PF00271">
    <property type="entry name" value="Helicase_C"/>
    <property type="match status" value="1"/>
</dbReference>
<evidence type="ECO:0000256" key="10">
    <source>
        <dbReference type="ARBA" id="ARBA00041970"/>
    </source>
</evidence>
<dbReference type="SMART" id="SM00490">
    <property type="entry name" value="HELICc"/>
    <property type="match status" value="1"/>
</dbReference>
<dbReference type="InterPro" id="IPR027417">
    <property type="entry name" value="P-loop_NTPase"/>
</dbReference>
<dbReference type="CDD" id="cd17940">
    <property type="entry name" value="DEADc_DDX6"/>
    <property type="match status" value="1"/>
</dbReference>
<dbReference type="InterPro" id="IPR014014">
    <property type="entry name" value="RNA_helicase_DEAD_Q_motif"/>
</dbReference>
<evidence type="ECO:0000259" key="17">
    <source>
        <dbReference type="PROSITE" id="PS51195"/>
    </source>
</evidence>
<dbReference type="GO" id="GO:0003724">
    <property type="term" value="F:RNA helicase activity"/>
    <property type="evidence" value="ECO:0007669"/>
    <property type="project" value="UniProtKB-EC"/>
</dbReference>
<dbReference type="InterPro" id="IPR000629">
    <property type="entry name" value="RNA-helicase_DEAD-box_CS"/>
</dbReference>
<evidence type="ECO:0000256" key="6">
    <source>
        <dbReference type="ARBA" id="ARBA00022806"/>
    </source>
</evidence>
<dbReference type="InterPro" id="IPR001650">
    <property type="entry name" value="Helicase_C-like"/>
</dbReference>
<evidence type="ECO:0000256" key="9">
    <source>
        <dbReference type="ARBA" id="ARBA00038316"/>
    </source>
</evidence>
<evidence type="ECO:0000256" key="2">
    <source>
        <dbReference type="ARBA" id="ARBA00012552"/>
    </source>
</evidence>
<dbReference type="SMART" id="SM00487">
    <property type="entry name" value="DEXDc"/>
    <property type="match status" value="1"/>
</dbReference>
<dbReference type="GO" id="GO:0016787">
    <property type="term" value="F:hydrolase activity"/>
    <property type="evidence" value="ECO:0007669"/>
    <property type="project" value="UniProtKB-KW"/>
</dbReference>
<comment type="similarity">
    <text evidence="9">Belongs to the DEAD box helicase family. DDX6/DHH1 subfamily.</text>
</comment>
<dbReference type="GO" id="GO:0005524">
    <property type="term" value="F:ATP binding"/>
    <property type="evidence" value="ECO:0007669"/>
    <property type="project" value="UniProtKB-KW"/>
</dbReference>
<evidence type="ECO:0000256" key="14">
    <source>
        <dbReference type="SAM" id="MobiDB-lite"/>
    </source>
</evidence>
<dbReference type="PROSITE" id="PS00039">
    <property type="entry name" value="DEAD_ATP_HELICASE"/>
    <property type="match status" value="1"/>
</dbReference>
<keyword evidence="3" id="KW-0963">Cytoplasm</keyword>
<evidence type="ECO:0000256" key="4">
    <source>
        <dbReference type="ARBA" id="ARBA00022741"/>
    </source>
</evidence>
<evidence type="ECO:0000256" key="3">
    <source>
        <dbReference type="ARBA" id="ARBA00022490"/>
    </source>
</evidence>
<keyword evidence="5 13" id="KW-0378">Hydrolase</keyword>
<dbReference type="SUPFAM" id="SSF52540">
    <property type="entry name" value="P-loop containing nucleoside triphosphate hydrolases"/>
    <property type="match status" value="2"/>
</dbReference>
<reference evidence="18" key="2">
    <citation type="submission" date="2025-09" db="UniProtKB">
        <authorList>
            <consortium name="Ensembl"/>
        </authorList>
    </citation>
    <scope>IDENTIFICATION</scope>
</reference>
<comment type="catalytic activity">
    <reaction evidence="11">
        <text>ATP + H2O = ADP + phosphate + H(+)</text>
        <dbReference type="Rhea" id="RHEA:13065"/>
        <dbReference type="ChEBI" id="CHEBI:15377"/>
        <dbReference type="ChEBI" id="CHEBI:15378"/>
        <dbReference type="ChEBI" id="CHEBI:30616"/>
        <dbReference type="ChEBI" id="CHEBI:43474"/>
        <dbReference type="ChEBI" id="CHEBI:456216"/>
        <dbReference type="EC" id="3.6.4.13"/>
    </reaction>
</comment>
<keyword evidence="19" id="KW-1185">Reference proteome</keyword>
<accession>A0A671M0N7</accession>
<reference evidence="18" key="1">
    <citation type="submission" date="2025-08" db="UniProtKB">
        <authorList>
            <consortium name="Ensembl"/>
        </authorList>
    </citation>
    <scope>IDENTIFICATION</scope>
</reference>
<evidence type="ECO:0000256" key="5">
    <source>
        <dbReference type="ARBA" id="ARBA00022801"/>
    </source>
</evidence>
<evidence type="ECO:0000256" key="11">
    <source>
        <dbReference type="ARBA" id="ARBA00047984"/>
    </source>
</evidence>
<dbReference type="GO" id="GO:0000932">
    <property type="term" value="C:P-body"/>
    <property type="evidence" value="ECO:0007669"/>
    <property type="project" value="UniProtKB-SubCell"/>
</dbReference>
<organism evidence="18 19">
    <name type="scientific">Sinocyclocheilus anshuiensis</name>
    <dbReference type="NCBI Taxonomy" id="1608454"/>
    <lineage>
        <taxon>Eukaryota</taxon>
        <taxon>Metazoa</taxon>
        <taxon>Chordata</taxon>
        <taxon>Craniata</taxon>
        <taxon>Vertebrata</taxon>
        <taxon>Euteleostomi</taxon>
        <taxon>Actinopterygii</taxon>
        <taxon>Neopterygii</taxon>
        <taxon>Teleostei</taxon>
        <taxon>Ostariophysi</taxon>
        <taxon>Cypriniformes</taxon>
        <taxon>Cyprinidae</taxon>
        <taxon>Cyprininae</taxon>
        <taxon>Sinocyclocheilus</taxon>
    </lineage>
</organism>
<feature type="domain" description="Helicase ATP-binding" evidence="15">
    <location>
        <begin position="119"/>
        <end position="290"/>
    </location>
</feature>
<evidence type="ECO:0000256" key="8">
    <source>
        <dbReference type="ARBA" id="ARBA00022884"/>
    </source>
</evidence>
<evidence type="ECO:0000256" key="12">
    <source>
        <dbReference type="PROSITE-ProRule" id="PRU00552"/>
    </source>
</evidence>
<dbReference type="PROSITE" id="PS51195">
    <property type="entry name" value="Q_MOTIF"/>
    <property type="match status" value="1"/>
</dbReference>
<feature type="domain" description="Helicase C-terminal" evidence="16">
    <location>
        <begin position="300"/>
        <end position="458"/>
    </location>
</feature>
<keyword evidence="6 13" id="KW-0347">Helicase</keyword>
<feature type="domain" description="DEAD-box RNA helicase Q" evidence="17">
    <location>
        <begin position="88"/>
        <end position="116"/>
    </location>
</feature>
<keyword evidence="8" id="KW-0694">RNA-binding</keyword>
<name>A0A671M0N7_9TELE</name>
<keyword evidence="4 13" id="KW-0547">Nucleotide-binding</keyword>
<feature type="region of interest" description="Disordered" evidence="14">
    <location>
        <begin position="1"/>
        <end position="56"/>
    </location>
</feature>
<dbReference type="Pfam" id="PF00270">
    <property type="entry name" value="DEAD"/>
    <property type="match status" value="1"/>
</dbReference>
<dbReference type="InterPro" id="IPR011545">
    <property type="entry name" value="DEAD/DEAH_box_helicase_dom"/>
</dbReference>
<feature type="short sequence motif" description="Q motif" evidence="12">
    <location>
        <begin position="88"/>
        <end position="116"/>
    </location>
</feature>
<evidence type="ECO:0000256" key="1">
    <source>
        <dbReference type="ARBA" id="ARBA00004201"/>
    </source>
</evidence>
<protein>
    <recommendedName>
        <fullName evidence="2">RNA helicase</fullName>
        <ecNumber evidence="2">3.6.4.13</ecNumber>
    </recommendedName>
    <alternativeName>
        <fullName evidence="10">DEAD box protein 6</fullName>
    </alternativeName>
</protein>
<keyword evidence="7 13" id="KW-0067">ATP-binding</keyword>
<dbReference type="FunFam" id="3.40.50.300:FF:000364">
    <property type="entry name" value="ATP-dependent RNA helicase DDX6"/>
    <property type="match status" value="1"/>
</dbReference>
<evidence type="ECO:0000313" key="19">
    <source>
        <dbReference type="Proteomes" id="UP000472260"/>
    </source>
</evidence>
<dbReference type="EC" id="3.6.4.13" evidence="2"/>
<proteinExistence type="inferred from homology"/>
<dbReference type="Gene3D" id="3.40.50.300">
    <property type="entry name" value="P-loop containing nucleotide triphosphate hydrolases"/>
    <property type="match status" value="2"/>
</dbReference>
<dbReference type="PROSITE" id="PS51192">
    <property type="entry name" value="HELICASE_ATP_BIND_1"/>
    <property type="match status" value="1"/>
</dbReference>
<dbReference type="PROSITE" id="PS51194">
    <property type="entry name" value="HELICASE_CTER"/>
    <property type="match status" value="1"/>
</dbReference>
<comment type="subcellular location">
    <subcellularLocation>
        <location evidence="1">Cytoplasm</location>
        <location evidence="1">P-body</location>
    </subcellularLocation>
</comment>
<dbReference type="InterPro" id="IPR014001">
    <property type="entry name" value="Helicase_ATP-bd"/>
</dbReference>
<sequence>MATARTEIPSSVMPMSKQNGQSKPLTLQSGSLTSSTQSGKTPVMPQKGSSIRQSSGGIRFGDDWKKCLQLPPKDLRVKTTDVTATKGNEFEDYCLKRELLMGIFEMGWEKPSPIQEESIPIVLSGRDILARAKNGTGKSGAYLIPLLERIDLKKDYVQAIVFVPTRELALQVSQISINMSKHLGGVKIMATTGGTNLRDDIMRLDETVHVIIATPGRILDLIKKGVAKVDKAQMIVMDEADKLLSQDFVVLIEDIISFMPKKRQILLYSATFPSSVQKFMSKHLQKPYEINLMDELTLKGITQYYAYVTERQKVHCLNTLFSRLQINQSIIFCNSTQRVELLAKKITQLGYSCFYIHAKMMQVRYFPKYFFNIFHGIFPVSDLFTRGIDIQAVNVVINFDFPRNAETYLHRIGRSGRYGHLGLAINLITSEDRFNLKGTEDQLMTDIKPIPSSIDKNLYVAEFHTMNPDEEEAAHKAGMPF</sequence>
<evidence type="ECO:0000259" key="15">
    <source>
        <dbReference type="PROSITE" id="PS51192"/>
    </source>
</evidence>
<evidence type="ECO:0000313" key="18">
    <source>
        <dbReference type="Ensembl" id="ENSSANP00000026452.1"/>
    </source>
</evidence>
<dbReference type="AlphaFoldDB" id="A0A671M0N7"/>
<dbReference type="PANTHER" id="PTHR47960">
    <property type="entry name" value="DEAD-BOX ATP-DEPENDENT RNA HELICASE 50"/>
    <property type="match status" value="1"/>
</dbReference>
<gene>
    <name evidence="18" type="primary">ddx61</name>
</gene>
<dbReference type="Proteomes" id="UP000472260">
    <property type="component" value="Unassembled WGS sequence"/>
</dbReference>
<dbReference type="CDD" id="cd18787">
    <property type="entry name" value="SF2_C_DEAD"/>
    <property type="match status" value="1"/>
</dbReference>
<evidence type="ECO:0000256" key="7">
    <source>
        <dbReference type="ARBA" id="ARBA00022840"/>
    </source>
</evidence>
<dbReference type="Ensembl" id="ENSSANT00000028174.1">
    <property type="protein sequence ID" value="ENSSANP00000026452.1"/>
    <property type="gene ID" value="ENSSANG00000013605.1"/>
</dbReference>
<evidence type="ECO:0000256" key="13">
    <source>
        <dbReference type="RuleBase" id="RU000492"/>
    </source>
</evidence>
<evidence type="ECO:0000259" key="16">
    <source>
        <dbReference type="PROSITE" id="PS51194"/>
    </source>
</evidence>
<feature type="compositionally biased region" description="Low complexity" evidence="14">
    <location>
        <begin position="25"/>
        <end position="39"/>
    </location>
</feature>
<dbReference type="GO" id="GO:0003723">
    <property type="term" value="F:RNA binding"/>
    <property type="evidence" value="ECO:0007669"/>
    <property type="project" value="UniProtKB-KW"/>
</dbReference>